<feature type="transmembrane region" description="Helical" evidence="6">
    <location>
        <begin position="67"/>
        <end position="89"/>
    </location>
</feature>
<sequence length="282" mass="31177">MTSESQMKAERATKSDVIIRKYLPGAVYAGVVVIILSHLGLLPKGHTSILCDDPDIRRILTTETVSVAALLLMATAGPFVNIFFLEWALPGKSGRSARHASSLSWRLLKDCFSGQLLALLIVEFFKMTVSEARPHFMQTCRPDLSDQLCSMGYVEVTWRNCTNPLGLDKPHLLDSMKSFPSGHAALGAFIATYMTWYLMTRLRVQWSQLLGVVLALLWGAWGALCGVSRIWDNKHHWWDVAIGAALGTCIAALTIKWLSSKHLAESRRQSTHPTTSSSLPPA</sequence>
<feature type="domain" description="Phosphatidic acid phosphatase type 2/haloperoxidase" evidence="7">
    <location>
        <begin position="108"/>
        <end position="255"/>
    </location>
</feature>
<dbReference type="Proteomes" id="UP000694843">
    <property type="component" value="Unplaced"/>
</dbReference>
<feature type="transmembrane region" description="Helical" evidence="6">
    <location>
        <begin position="210"/>
        <end position="231"/>
    </location>
</feature>
<dbReference type="OrthoDB" id="8907274at2759"/>
<dbReference type="PANTHER" id="PTHR10165">
    <property type="entry name" value="LIPID PHOSPHATE PHOSPHATASE"/>
    <property type="match status" value="1"/>
</dbReference>
<evidence type="ECO:0000256" key="5">
    <source>
        <dbReference type="ARBA" id="ARBA00023136"/>
    </source>
</evidence>
<dbReference type="GO" id="GO:0005886">
    <property type="term" value="C:plasma membrane"/>
    <property type="evidence" value="ECO:0007669"/>
    <property type="project" value="TreeGrafter"/>
</dbReference>
<organism evidence="8 9">
    <name type="scientific">Hyalella azteca</name>
    <name type="common">Amphipod</name>
    <dbReference type="NCBI Taxonomy" id="294128"/>
    <lineage>
        <taxon>Eukaryota</taxon>
        <taxon>Metazoa</taxon>
        <taxon>Ecdysozoa</taxon>
        <taxon>Arthropoda</taxon>
        <taxon>Crustacea</taxon>
        <taxon>Multicrustacea</taxon>
        <taxon>Malacostraca</taxon>
        <taxon>Eumalacostraca</taxon>
        <taxon>Peracarida</taxon>
        <taxon>Amphipoda</taxon>
        <taxon>Senticaudata</taxon>
        <taxon>Talitrida</taxon>
        <taxon>Talitroidea</taxon>
        <taxon>Hyalellidae</taxon>
        <taxon>Hyalella</taxon>
    </lineage>
</organism>
<dbReference type="SUPFAM" id="SSF48317">
    <property type="entry name" value="Acid phosphatase/Vanadium-dependent haloperoxidase"/>
    <property type="match status" value="1"/>
</dbReference>
<evidence type="ECO:0000256" key="2">
    <source>
        <dbReference type="ARBA" id="ARBA00008816"/>
    </source>
</evidence>
<accession>A0A8B7PCS0</accession>
<dbReference type="PANTHER" id="PTHR10165:SF103">
    <property type="entry name" value="PHOSPHOLIPID PHOSPHATASE HOMOLOG 1.2 HOMOLOG"/>
    <property type="match status" value="1"/>
</dbReference>
<dbReference type="Gene3D" id="1.20.144.10">
    <property type="entry name" value="Phosphatidic acid phosphatase type 2/haloperoxidase"/>
    <property type="match status" value="1"/>
</dbReference>
<keyword evidence="8" id="KW-1185">Reference proteome</keyword>
<dbReference type="RefSeq" id="XP_018023041.1">
    <property type="nucleotide sequence ID" value="XM_018167552.2"/>
</dbReference>
<keyword evidence="3 6" id="KW-0812">Transmembrane</keyword>
<keyword evidence="4 6" id="KW-1133">Transmembrane helix</keyword>
<reference evidence="9" key="1">
    <citation type="submission" date="2025-08" db="UniProtKB">
        <authorList>
            <consortium name="RefSeq"/>
        </authorList>
    </citation>
    <scope>IDENTIFICATION</scope>
    <source>
        <tissue evidence="9">Whole organism</tissue>
    </source>
</reference>
<dbReference type="GeneID" id="108679043"/>
<evidence type="ECO:0000313" key="8">
    <source>
        <dbReference type="Proteomes" id="UP000694843"/>
    </source>
</evidence>
<dbReference type="GO" id="GO:0007165">
    <property type="term" value="P:signal transduction"/>
    <property type="evidence" value="ECO:0007669"/>
    <property type="project" value="TreeGrafter"/>
</dbReference>
<dbReference type="GO" id="GO:0008195">
    <property type="term" value="F:phosphatidate phosphatase activity"/>
    <property type="evidence" value="ECO:0007669"/>
    <property type="project" value="TreeGrafter"/>
</dbReference>
<comment type="subcellular location">
    <subcellularLocation>
        <location evidence="1">Membrane</location>
        <topology evidence="1">Multi-pass membrane protein</topology>
    </subcellularLocation>
</comment>
<dbReference type="Pfam" id="PF01569">
    <property type="entry name" value="PAP2"/>
    <property type="match status" value="1"/>
</dbReference>
<evidence type="ECO:0000256" key="1">
    <source>
        <dbReference type="ARBA" id="ARBA00004141"/>
    </source>
</evidence>
<evidence type="ECO:0000256" key="6">
    <source>
        <dbReference type="SAM" id="Phobius"/>
    </source>
</evidence>
<feature type="transmembrane region" description="Helical" evidence="6">
    <location>
        <begin position="21"/>
        <end position="41"/>
    </location>
</feature>
<evidence type="ECO:0000313" key="9">
    <source>
        <dbReference type="RefSeq" id="XP_018023041.1"/>
    </source>
</evidence>
<dbReference type="InterPro" id="IPR036938">
    <property type="entry name" value="PAP2/HPO_sf"/>
</dbReference>
<protein>
    <submittedName>
        <fullName evidence="9">Phospholipid phosphatase 1 isoform X1</fullName>
    </submittedName>
</protein>
<evidence type="ECO:0000256" key="3">
    <source>
        <dbReference type="ARBA" id="ARBA00022692"/>
    </source>
</evidence>
<gene>
    <name evidence="9" type="primary">LOC108679043</name>
</gene>
<evidence type="ECO:0000259" key="7">
    <source>
        <dbReference type="SMART" id="SM00014"/>
    </source>
</evidence>
<dbReference type="KEGG" id="hazt:108679043"/>
<dbReference type="InterPro" id="IPR043216">
    <property type="entry name" value="PAP-like"/>
</dbReference>
<comment type="similarity">
    <text evidence="2">Belongs to the PA-phosphatase related phosphoesterase family.</text>
</comment>
<dbReference type="AlphaFoldDB" id="A0A8B7PCS0"/>
<name>A0A8B7PCS0_HYAAZ</name>
<feature type="transmembrane region" description="Helical" evidence="6">
    <location>
        <begin position="237"/>
        <end position="258"/>
    </location>
</feature>
<dbReference type="OMA" id="KIMSICK"/>
<keyword evidence="5 6" id="KW-0472">Membrane</keyword>
<proteinExistence type="inferred from homology"/>
<dbReference type="GO" id="GO:0006644">
    <property type="term" value="P:phospholipid metabolic process"/>
    <property type="evidence" value="ECO:0007669"/>
    <property type="project" value="InterPro"/>
</dbReference>
<evidence type="ECO:0000256" key="4">
    <source>
        <dbReference type="ARBA" id="ARBA00022989"/>
    </source>
</evidence>
<dbReference type="GO" id="GO:0046839">
    <property type="term" value="P:phospholipid dephosphorylation"/>
    <property type="evidence" value="ECO:0007669"/>
    <property type="project" value="TreeGrafter"/>
</dbReference>
<dbReference type="InterPro" id="IPR000326">
    <property type="entry name" value="PAP2/HPO"/>
</dbReference>
<dbReference type="SMART" id="SM00014">
    <property type="entry name" value="acidPPc"/>
    <property type="match status" value="1"/>
</dbReference>